<dbReference type="KEGG" id="cnan:A2G96_12460"/>
<evidence type="ECO:0000313" key="6">
    <source>
        <dbReference type="EMBL" id="AMR78484.1"/>
    </source>
</evidence>
<evidence type="ECO:0000256" key="4">
    <source>
        <dbReference type="ARBA" id="ARBA00023163"/>
    </source>
</evidence>
<dbReference type="OrthoDB" id="5495633at2"/>
<dbReference type="InterPro" id="IPR036388">
    <property type="entry name" value="WH-like_DNA-bd_sf"/>
</dbReference>
<dbReference type="Gene3D" id="3.40.190.10">
    <property type="entry name" value="Periplasmic binding protein-like II"/>
    <property type="match status" value="2"/>
</dbReference>
<dbReference type="AlphaFoldDB" id="A0A142JK72"/>
<dbReference type="PROSITE" id="PS50931">
    <property type="entry name" value="HTH_LYSR"/>
    <property type="match status" value="1"/>
</dbReference>
<keyword evidence="7" id="KW-1185">Reference proteome</keyword>
<dbReference type="Proteomes" id="UP000075238">
    <property type="component" value="Chromosome 1"/>
</dbReference>
<dbReference type="CDD" id="cd08459">
    <property type="entry name" value="PBP2_DntR_NahR_LinR_like"/>
    <property type="match status" value="1"/>
</dbReference>
<dbReference type="EMBL" id="CP014844">
    <property type="protein sequence ID" value="AMR78484.1"/>
    <property type="molecule type" value="Genomic_DNA"/>
</dbReference>
<dbReference type="Pfam" id="PF00126">
    <property type="entry name" value="HTH_1"/>
    <property type="match status" value="1"/>
</dbReference>
<feature type="domain" description="HTH lysR-type" evidence="5">
    <location>
        <begin position="12"/>
        <end position="69"/>
    </location>
</feature>
<dbReference type="PANTHER" id="PTHR30118">
    <property type="entry name" value="HTH-TYPE TRANSCRIPTIONAL REGULATOR LEUO-RELATED"/>
    <property type="match status" value="1"/>
</dbReference>
<keyword evidence="2" id="KW-0805">Transcription regulation</keyword>
<dbReference type="RefSeq" id="WP_062799596.1">
    <property type="nucleotide sequence ID" value="NZ_CP014844.1"/>
</dbReference>
<dbReference type="InterPro" id="IPR000847">
    <property type="entry name" value="LysR_HTH_N"/>
</dbReference>
<sequence>MDTIPQRHEDELSLNHLLVLDVLLSERSLTKAARVLNLTQPALSKTLARLRHYFGDPLFVRVGLRMEPTPKAMELGEPVRDILQSVRALRSDHASFDPRTSQRSFRFFLLDADASQMLPPLLSRLAEEAPGILVQAVNADATHLDLWLENGLVDLAIGSFPTLTQSIRRQLLWRETYGAVVRKNHPRLAQLGEPDAFIAEKHVLVSAVGTGHEHLSVERAIEAGVPHTNIVCRVPSFATAALIARHSDAVAILPLTLARALCADLDLAVVAPPLSLPGMDIAQHWHERVHREPGNQWIRALVHRLFARHDAVADAGAGIGMEG</sequence>
<dbReference type="PRINTS" id="PR00039">
    <property type="entry name" value="HTHLYSR"/>
</dbReference>
<dbReference type="SUPFAM" id="SSF46785">
    <property type="entry name" value="Winged helix' DNA-binding domain"/>
    <property type="match status" value="1"/>
</dbReference>
<accession>A0A142JK72</accession>
<dbReference type="Gene3D" id="1.10.10.10">
    <property type="entry name" value="Winged helix-like DNA-binding domain superfamily/Winged helix DNA-binding domain"/>
    <property type="match status" value="1"/>
</dbReference>
<dbReference type="InterPro" id="IPR036390">
    <property type="entry name" value="WH_DNA-bd_sf"/>
</dbReference>
<organism evidence="6 7">
    <name type="scientific">Cupriavidus nantongensis</name>
    <dbReference type="NCBI Taxonomy" id="1796606"/>
    <lineage>
        <taxon>Bacteria</taxon>
        <taxon>Pseudomonadati</taxon>
        <taxon>Pseudomonadota</taxon>
        <taxon>Betaproteobacteria</taxon>
        <taxon>Burkholderiales</taxon>
        <taxon>Burkholderiaceae</taxon>
        <taxon>Cupriavidus</taxon>
    </lineage>
</organism>
<evidence type="ECO:0000259" key="5">
    <source>
        <dbReference type="PROSITE" id="PS50931"/>
    </source>
</evidence>
<dbReference type="Pfam" id="PF03466">
    <property type="entry name" value="LysR_substrate"/>
    <property type="match status" value="1"/>
</dbReference>
<dbReference type="InterPro" id="IPR050389">
    <property type="entry name" value="LysR-type_TF"/>
</dbReference>
<dbReference type="GO" id="GO:0003677">
    <property type="term" value="F:DNA binding"/>
    <property type="evidence" value="ECO:0007669"/>
    <property type="project" value="UniProtKB-KW"/>
</dbReference>
<protein>
    <submittedName>
        <fullName evidence="6">LysR family transcriptional regulator</fullName>
    </submittedName>
</protein>
<reference evidence="6 7" key="1">
    <citation type="submission" date="2016-03" db="EMBL/GenBank/DDBJ databases">
        <title>Complete genome sequence of a novel chlorpyrifos degrading bacterium, Cupriavidus nantongensis sp. X1.</title>
        <authorList>
            <person name="Fang L."/>
        </authorList>
    </citation>
    <scope>NUCLEOTIDE SEQUENCE [LARGE SCALE GENOMIC DNA]</scope>
    <source>
        <strain evidence="6 7">X1</strain>
    </source>
</reference>
<evidence type="ECO:0000256" key="1">
    <source>
        <dbReference type="ARBA" id="ARBA00009437"/>
    </source>
</evidence>
<name>A0A142JK72_9BURK</name>
<dbReference type="SUPFAM" id="SSF53850">
    <property type="entry name" value="Periplasmic binding protein-like II"/>
    <property type="match status" value="1"/>
</dbReference>
<dbReference type="PANTHER" id="PTHR30118:SF15">
    <property type="entry name" value="TRANSCRIPTIONAL REGULATORY PROTEIN"/>
    <property type="match status" value="1"/>
</dbReference>
<evidence type="ECO:0000256" key="2">
    <source>
        <dbReference type="ARBA" id="ARBA00023015"/>
    </source>
</evidence>
<dbReference type="STRING" id="1796606.A2G96_12460"/>
<proteinExistence type="inferred from homology"/>
<evidence type="ECO:0000256" key="3">
    <source>
        <dbReference type="ARBA" id="ARBA00023125"/>
    </source>
</evidence>
<keyword evidence="3" id="KW-0238">DNA-binding</keyword>
<comment type="similarity">
    <text evidence="1">Belongs to the LysR transcriptional regulatory family.</text>
</comment>
<dbReference type="GO" id="GO:0003700">
    <property type="term" value="F:DNA-binding transcription factor activity"/>
    <property type="evidence" value="ECO:0007669"/>
    <property type="project" value="InterPro"/>
</dbReference>
<gene>
    <name evidence="6" type="ORF">A2G96_12460</name>
</gene>
<dbReference type="InterPro" id="IPR005119">
    <property type="entry name" value="LysR_subst-bd"/>
</dbReference>
<evidence type="ECO:0000313" key="7">
    <source>
        <dbReference type="Proteomes" id="UP000075238"/>
    </source>
</evidence>
<keyword evidence="4" id="KW-0804">Transcription</keyword>